<evidence type="ECO:0000313" key="2">
    <source>
        <dbReference type="EMBL" id="KJX94500.1"/>
    </source>
</evidence>
<dbReference type="AlphaFoldDB" id="A0A0F4GE92"/>
<proteinExistence type="predicted"/>
<organism evidence="2 3">
    <name type="scientific">Zymoseptoria brevis</name>
    <dbReference type="NCBI Taxonomy" id="1047168"/>
    <lineage>
        <taxon>Eukaryota</taxon>
        <taxon>Fungi</taxon>
        <taxon>Dikarya</taxon>
        <taxon>Ascomycota</taxon>
        <taxon>Pezizomycotina</taxon>
        <taxon>Dothideomycetes</taxon>
        <taxon>Dothideomycetidae</taxon>
        <taxon>Mycosphaerellales</taxon>
        <taxon>Mycosphaerellaceae</taxon>
        <taxon>Zymoseptoria</taxon>
    </lineage>
</organism>
<feature type="region of interest" description="Disordered" evidence="1">
    <location>
        <begin position="177"/>
        <end position="214"/>
    </location>
</feature>
<reference evidence="2 3" key="1">
    <citation type="submission" date="2015-03" db="EMBL/GenBank/DDBJ databases">
        <title>RNA-seq based gene annotation and comparative genomics of four Zymoseptoria species reveal species-specific pathogenicity related genes and transposable element activity.</title>
        <authorList>
            <person name="Grandaubert J."/>
            <person name="Bhattacharyya A."/>
            <person name="Stukenbrock E.H."/>
        </authorList>
    </citation>
    <scope>NUCLEOTIDE SEQUENCE [LARGE SCALE GENOMIC DNA]</scope>
    <source>
        <strain evidence="2 3">Zb18110</strain>
    </source>
</reference>
<dbReference type="Proteomes" id="UP000033647">
    <property type="component" value="Unassembled WGS sequence"/>
</dbReference>
<keyword evidence="3" id="KW-1185">Reference proteome</keyword>
<dbReference type="OrthoDB" id="10535536at2759"/>
<feature type="region of interest" description="Disordered" evidence="1">
    <location>
        <begin position="1"/>
        <end position="131"/>
    </location>
</feature>
<feature type="compositionally biased region" description="Basic and acidic residues" evidence="1">
    <location>
        <begin position="20"/>
        <end position="34"/>
    </location>
</feature>
<name>A0A0F4GE92_9PEZI</name>
<evidence type="ECO:0000256" key="1">
    <source>
        <dbReference type="SAM" id="MobiDB-lite"/>
    </source>
</evidence>
<accession>A0A0F4GE92</accession>
<evidence type="ECO:0000313" key="3">
    <source>
        <dbReference type="Proteomes" id="UP000033647"/>
    </source>
</evidence>
<sequence length="227" mass="25480">MARTEKDYPDGFAKHRAREQKRIDRQFAELRAATEESEEEPESWVEEMQLNKDTDDNEVGELEDDEDDELPPRAQVLQKKSRRRDRALENAAKHGGPAIPPRNILSRVVRPTAPSNPPKTAPPTTRLTRASREVNRHAHWSLGDHSNLQMHDDGVDSREAPFNPSACFIIASYQASEEVRTKPRRSSKEAERNSTSTTDLVPRPLSSTEEAEAGAGIAIVVTQTLPE</sequence>
<protein>
    <submittedName>
        <fullName evidence="2">Uncharacterized protein</fullName>
    </submittedName>
</protein>
<feature type="compositionally biased region" description="Acidic residues" evidence="1">
    <location>
        <begin position="55"/>
        <end position="69"/>
    </location>
</feature>
<feature type="compositionally biased region" description="Basic and acidic residues" evidence="1">
    <location>
        <begin position="1"/>
        <end position="13"/>
    </location>
</feature>
<feature type="compositionally biased region" description="Acidic residues" evidence="1">
    <location>
        <begin position="35"/>
        <end position="45"/>
    </location>
</feature>
<comment type="caution">
    <text evidence="2">The sequence shown here is derived from an EMBL/GenBank/DDBJ whole genome shotgun (WGS) entry which is preliminary data.</text>
</comment>
<gene>
    <name evidence="2" type="ORF">TI39_contig4187g00002</name>
</gene>
<feature type="compositionally biased region" description="Basic and acidic residues" evidence="1">
    <location>
        <begin position="177"/>
        <end position="192"/>
    </location>
</feature>
<dbReference type="EMBL" id="LAFY01004146">
    <property type="protein sequence ID" value="KJX94500.1"/>
    <property type="molecule type" value="Genomic_DNA"/>
</dbReference>